<dbReference type="AlphaFoldDB" id="A0AAU0BI79"/>
<evidence type="ECO:0000259" key="2">
    <source>
        <dbReference type="Pfam" id="PF04183"/>
    </source>
</evidence>
<name>A0AAU0BI79_9XANT</name>
<feature type="domain" description="Aerobactin siderophore biosynthesis IucA/IucC N-terminal" evidence="2">
    <location>
        <begin position="155"/>
        <end position="403"/>
    </location>
</feature>
<dbReference type="PANTHER" id="PTHR34384:SF6">
    <property type="entry name" value="STAPHYLOFERRIN B SYNTHASE"/>
    <property type="match status" value="1"/>
</dbReference>
<evidence type="ECO:0000259" key="3">
    <source>
        <dbReference type="Pfam" id="PF06276"/>
    </source>
</evidence>
<dbReference type="Gene3D" id="1.10.510.40">
    <property type="match status" value="1"/>
</dbReference>
<dbReference type="Gene3D" id="6.10.250.3370">
    <property type="match status" value="1"/>
</dbReference>
<dbReference type="GO" id="GO:0019290">
    <property type="term" value="P:siderophore biosynthetic process"/>
    <property type="evidence" value="ECO:0007669"/>
    <property type="project" value="InterPro"/>
</dbReference>
<accession>A0AAU0BI79</accession>
<dbReference type="PANTHER" id="PTHR34384">
    <property type="entry name" value="L-2,3-DIAMINOPROPANOATE--CITRATE LIGASE"/>
    <property type="match status" value="1"/>
</dbReference>
<dbReference type="InterPro" id="IPR037455">
    <property type="entry name" value="LucA/IucC-like"/>
</dbReference>
<protein>
    <submittedName>
        <fullName evidence="4">IucA/IucC family siderophore biosynthesis protein</fullName>
    </submittedName>
</protein>
<proteinExistence type="predicted"/>
<dbReference type="Gene3D" id="3.30.310.280">
    <property type="match status" value="1"/>
</dbReference>
<dbReference type="Pfam" id="PF04183">
    <property type="entry name" value="IucA_IucC"/>
    <property type="match status" value="1"/>
</dbReference>
<evidence type="ECO:0000313" key="5">
    <source>
        <dbReference type="Proteomes" id="UP001302716"/>
    </source>
</evidence>
<dbReference type="InterPro" id="IPR022770">
    <property type="entry name" value="IucA/IucC-like_C"/>
</dbReference>
<reference evidence="4 5" key="1">
    <citation type="submission" date="2022-08" db="EMBL/GenBank/DDBJ databases">
        <title>Whole genome sequencing-based tracing of a 2022 introduction and outbreak of Xanthomonas hortorum pv. pelargonii.</title>
        <authorList>
            <person name="Iruegas-Bocardo F."/>
            <person name="Weisberg A.K."/>
            <person name="Riutta E.R."/>
            <person name="Kilday K."/>
            <person name="Bonkowski J.C."/>
            <person name="Creswell T."/>
            <person name="Daughtrey M.L."/>
            <person name="Rane K."/>
            <person name="Grunwald N.J."/>
            <person name="Chang J.H."/>
            <person name="Putnam M.L."/>
        </authorList>
    </citation>
    <scope>NUCLEOTIDE SEQUENCE [LARGE SCALE GENOMIC DNA]</scope>
    <source>
        <strain evidence="4 5">22-323</strain>
    </source>
</reference>
<organism evidence="4 5">
    <name type="scientific">Xanthomonas hydrangeae</name>
    <dbReference type="NCBI Taxonomy" id="2775159"/>
    <lineage>
        <taxon>Bacteria</taxon>
        <taxon>Pseudomonadati</taxon>
        <taxon>Pseudomonadota</taxon>
        <taxon>Gammaproteobacteria</taxon>
        <taxon>Lysobacterales</taxon>
        <taxon>Lysobacteraceae</taxon>
        <taxon>Xanthomonas</taxon>
    </lineage>
</organism>
<sequence length="629" mass="69675">MSISADSITDSIAVCADDVAHLQARHWDAANRHLLCKAIAEFAHERLLEPQALGRDGVWQRYRLQAGAQTAYQFRARRLQLDHWLLDPASLSCSRAGVPAALDAAAFIVECAPQLGIGAQILPVYLEEIASTLYSAAYKYHRDTPAAAQLAAAGFQQIEAGMSEGHPVFVANNGRIGFGSDDYRAYAPETGAPLRLVWLAVHRQCAQFSSIDGEDQRALLQAELGAQLQVFEQQLRAAGLAVADYLMMPVHPWQWRNKLGHVFAGELAAQRIVLLGEGHDRYQAQQSIRTFFNCDRPHAHYVKTALSVLNMGFMRGLSPAYMAHTPAINQWLKTLVQSDPLLRACGFDILRELAAIGYRHPLLEQALPTASGYRKMLSALWRESAAAQLQPGQRLMTMAALLHRDADGAALAPALIAASGVGCERWVRAYLRAYFTPLLHCFYAYDLVFMPHGENLILVLQDDLPVRVWMKDIAEEIAVMDPDAVLPEQVRRIAVQVPDALKPLSVFTDVFDCFFRFLAAILVEHDCCNEQAFWSWVADSVHAYQQAHPQYADRFARHDLFVAQFQRSCLNRLQLRNNQQMVDLADPAGSLCFAGVLDNPLAAFAQLQQAQPLRSQASACGTVDVAHAG</sequence>
<evidence type="ECO:0000313" key="4">
    <source>
        <dbReference type="EMBL" id="WOB51950.1"/>
    </source>
</evidence>
<evidence type="ECO:0000256" key="1">
    <source>
        <dbReference type="ARBA" id="ARBA00004924"/>
    </source>
</evidence>
<dbReference type="Pfam" id="PF06276">
    <property type="entry name" value="FhuF"/>
    <property type="match status" value="1"/>
</dbReference>
<dbReference type="GO" id="GO:0016881">
    <property type="term" value="F:acid-amino acid ligase activity"/>
    <property type="evidence" value="ECO:0007669"/>
    <property type="project" value="UniProtKB-ARBA"/>
</dbReference>
<feature type="domain" description="Aerobactin siderophore biosynthesis IucA/IucC-like C-terminal" evidence="3">
    <location>
        <begin position="424"/>
        <end position="582"/>
    </location>
</feature>
<keyword evidence="5" id="KW-1185">Reference proteome</keyword>
<dbReference type="Proteomes" id="UP001302716">
    <property type="component" value="Chromosome"/>
</dbReference>
<gene>
    <name evidence="4" type="ORF">NYR97_13075</name>
</gene>
<comment type="pathway">
    <text evidence="1">Siderophore biosynthesis.</text>
</comment>
<dbReference type="InterPro" id="IPR007310">
    <property type="entry name" value="Aerobactin_biosyn_IucA/IucC_N"/>
</dbReference>
<dbReference type="EMBL" id="CP103836">
    <property type="protein sequence ID" value="WOB51950.1"/>
    <property type="molecule type" value="Genomic_DNA"/>
</dbReference>